<keyword evidence="4" id="KW-1185">Reference proteome</keyword>
<dbReference type="InterPro" id="IPR025714">
    <property type="entry name" value="Methyltranfer_dom"/>
</dbReference>
<dbReference type="SUPFAM" id="SSF53335">
    <property type="entry name" value="S-adenosyl-L-methionine-dependent methyltransferases"/>
    <property type="match status" value="1"/>
</dbReference>
<accession>A0ABU1N2A7</accession>
<organism evidence="3 4">
    <name type="scientific">Caulobacter rhizosphaerae</name>
    <dbReference type="NCBI Taxonomy" id="2010972"/>
    <lineage>
        <taxon>Bacteria</taxon>
        <taxon>Pseudomonadati</taxon>
        <taxon>Pseudomonadota</taxon>
        <taxon>Alphaproteobacteria</taxon>
        <taxon>Caulobacterales</taxon>
        <taxon>Caulobacteraceae</taxon>
        <taxon>Caulobacter</taxon>
    </lineage>
</organism>
<dbReference type="InterPro" id="IPR048711">
    <property type="entry name" value="WHD_Rv2258c"/>
</dbReference>
<dbReference type="InterPro" id="IPR036388">
    <property type="entry name" value="WH-like_DNA-bd_sf"/>
</dbReference>
<name>A0ABU1N2A7_9CAUL</name>
<comment type="caution">
    <text evidence="3">The sequence shown here is derived from an EMBL/GenBank/DDBJ whole genome shotgun (WGS) entry which is preliminary data.</text>
</comment>
<evidence type="ECO:0000259" key="1">
    <source>
        <dbReference type="Pfam" id="PF13847"/>
    </source>
</evidence>
<dbReference type="Proteomes" id="UP001262754">
    <property type="component" value="Unassembled WGS sequence"/>
</dbReference>
<dbReference type="Pfam" id="PF13847">
    <property type="entry name" value="Methyltransf_31"/>
    <property type="match status" value="1"/>
</dbReference>
<dbReference type="Pfam" id="PF21320">
    <property type="entry name" value="WHD_Rv2258c"/>
    <property type="match status" value="1"/>
</dbReference>
<dbReference type="SUPFAM" id="SSF46785">
    <property type="entry name" value="Winged helix' DNA-binding domain"/>
    <property type="match status" value="1"/>
</dbReference>
<sequence>MGKMIGDMGAAMSAALVLLGDHLGLYRALADGGPATSTQLAARTGTTERYVREWLAGQAAAGYVTYDEDEHRFFLDPMQTLVFADEGGPVFLAGGFDVIAAMFRDEPKIADAFRSGDGVGWHEHNACLFRGTERFFRPGYNANLLSSWIPALDGVEAKLRQGAVVADVGCGHGASTLLMAQAFPNSRFFGFDYHAASVERARETAEAAGLGSRAVFQTAMAKTFPGDHYDLICIFDALHDMGDPVGAAAHIRACLNPDGTWMLVEPFANDDLTDNLNPVGRMFYAASTMLCTPASLSQEVGLGLGAQAGEARLRGVCQEAGFTRFRRVAQTPFNLVFEVRP</sequence>
<proteinExistence type="predicted"/>
<gene>
    <name evidence="3" type="ORF">J2800_003343</name>
</gene>
<dbReference type="PANTHER" id="PTHR45128:SF2">
    <property type="entry name" value="METHYLTRANSFERASE DOMAIN-CONTAINING PROTEIN"/>
    <property type="match status" value="1"/>
</dbReference>
<evidence type="ECO:0000259" key="2">
    <source>
        <dbReference type="Pfam" id="PF21320"/>
    </source>
</evidence>
<dbReference type="Gene3D" id="3.40.50.150">
    <property type="entry name" value="Vaccinia Virus protein VP39"/>
    <property type="match status" value="1"/>
</dbReference>
<dbReference type="InterPro" id="IPR029063">
    <property type="entry name" value="SAM-dependent_MTases_sf"/>
</dbReference>
<evidence type="ECO:0000313" key="4">
    <source>
        <dbReference type="Proteomes" id="UP001262754"/>
    </source>
</evidence>
<dbReference type="GO" id="GO:0008168">
    <property type="term" value="F:methyltransferase activity"/>
    <property type="evidence" value="ECO:0007669"/>
    <property type="project" value="UniProtKB-KW"/>
</dbReference>
<dbReference type="CDD" id="cd02440">
    <property type="entry name" value="AdoMet_MTases"/>
    <property type="match status" value="1"/>
</dbReference>
<dbReference type="GO" id="GO:0032259">
    <property type="term" value="P:methylation"/>
    <property type="evidence" value="ECO:0007669"/>
    <property type="project" value="UniProtKB-KW"/>
</dbReference>
<feature type="domain" description="S-adenosylmethionine-dependent methyltransferase Rv2258c-like winged HTH" evidence="2">
    <location>
        <begin position="13"/>
        <end position="79"/>
    </location>
</feature>
<evidence type="ECO:0000313" key="3">
    <source>
        <dbReference type="EMBL" id="MDR6532585.1"/>
    </source>
</evidence>
<dbReference type="EMBL" id="JAVDRL010000009">
    <property type="protein sequence ID" value="MDR6532585.1"/>
    <property type="molecule type" value="Genomic_DNA"/>
</dbReference>
<feature type="domain" description="Methyltransferase" evidence="1">
    <location>
        <begin position="161"/>
        <end position="276"/>
    </location>
</feature>
<reference evidence="3 4" key="1">
    <citation type="submission" date="2023-07" db="EMBL/GenBank/DDBJ databases">
        <title>Sorghum-associated microbial communities from plants grown in Nebraska, USA.</title>
        <authorList>
            <person name="Schachtman D."/>
        </authorList>
    </citation>
    <scope>NUCLEOTIDE SEQUENCE [LARGE SCALE GENOMIC DNA]</scope>
    <source>
        <strain evidence="3 4">DS2154</strain>
    </source>
</reference>
<keyword evidence="3" id="KW-0489">Methyltransferase</keyword>
<dbReference type="PANTHER" id="PTHR45128">
    <property type="entry name" value="METHYLTRANSFERASE TYPE 11"/>
    <property type="match status" value="1"/>
</dbReference>
<dbReference type="RefSeq" id="WP_230983659.1">
    <property type="nucleotide sequence ID" value="NZ_BMLD01000001.1"/>
</dbReference>
<protein>
    <submittedName>
        <fullName evidence="3">SAM-dependent methyltransferase</fullName>
    </submittedName>
</protein>
<keyword evidence="3" id="KW-0808">Transferase</keyword>
<dbReference type="Gene3D" id="1.10.10.10">
    <property type="entry name" value="Winged helix-like DNA-binding domain superfamily/Winged helix DNA-binding domain"/>
    <property type="match status" value="1"/>
</dbReference>
<dbReference type="InterPro" id="IPR036390">
    <property type="entry name" value="WH_DNA-bd_sf"/>
</dbReference>
<dbReference type="InterPro" id="IPR053173">
    <property type="entry name" value="SAM-binding_MTase"/>
</dbReference>